<proteinExistence type="predicted"/>
<reference evidence="2" key="1">
    <citation type="journal article" date="2003" name="Genome Biol.">
        <title>An integrated gene annotation and transcriptional profiling approach towards the full gene content of the Drosophila genome.</title>
        <authorList>
            <person name="Hild M."/>
            <person name="Beckmann B."/>
            <person name="Haas S.A."/>
            <person name="Koch B."/>
            <person name="Solovyev V."/>
            <person name="Busold C."/>
            <person name="Fellenberg K."/>
            <person name="Boutros M."/>
            <person name="Vingron M."/>
            <person name="Sauer F."/>
            <person name="Hoheisel J.D."/>
            <person name="Paro R."/>
        </authorList>
    </citation>
    <scope>NUCLEOTIDE SEQUENCE</scope>
</reference>
<keyword evidence="1" id="KW-0812">Transmembrane</keyword>
<evidence type="ECO:0000313" key="2">
    <source>
        <dbReference type="EMBL" id="DAA02588.1"/>
    </source>
</evidence>
<dbReference type="EMBL" id="BK003890">
    <property type="protein sequence ID" value="DAA02588.1"/>
    <property type="molecule type" value="Genomic_DNA"/>
</dbReference>
<keyword evidence="1" id="KW-1133">Transmembrane helix</keyword>
<feature type="transmembrane region" description="Helical" evidence="1">
    <location>
        <begin position="62"/>
        <end position="81"/>
    </location>
</feature>
<name>Q6IG76_DROME</name>
<evidence type="ECO:0000256" key="1">
    <source>
        <dbReference type="SAM" id="Phobius"/>
    </source>
</evidence>
<protein>
    <submittedName>
        <fullName evidence="2">HDC07098</fullName>
    </submittedName>
</protein>
<organism evidence="2">
    <name type="scientific">Drosophila melanogaster</name>
    <name type="common">Fruit fly</name>
    <dbReference type="NCBI Taxonomy" id="7227"/>
    <lineage>
        <taxon>Eukaryota</taxon>
        <taxon>Metazoa</taxon>
        <taxon>Ecdysozoa</taxon>
        <taxon>Arthropoda</taxon>
        <taxon>Hexapoda</taxon>
        <taxon>Insecta</taxon>
        <taxon>Pterygota</taxon>
        <taxon>Neoptera</taxon>
        <taxon>Endopterygota</taxon>
        <taxon>Diptera</taxon>
        <taxon>Brachycera</taxon>
        <taxon>Muscomorpha</taxon>
        <taxon>Ephydroidea</taxon>
        <taxon>Drosophilidae</taxon>
        <taxon>Drosophila</taxon>
        <taxon>Sophophora</taxon>
    </lineage>
</organism>
<accession>Q6IG76</accession>
<sequence length="335" mass="37282">MHRHYGRHMLRSSKEQQHHQRLQLQLQLLSCSVPQLLSCSFEPKSKPDGPAGEQLNCHLGFSVFPSCLSPVAVAVVWLQILKLQLLALHMQLQLFHLPQLSHSPQIFKCLACDFSWSQRNGMESLGLARGQGRNFGFFARALDKCESAKSDLFRAPLIVSQEERDGDYRTPCCQCCRSRLRPLEPIAYGSDWRLDRADKAAPRPTSVALLMMRLARPRQPASFSDLAIRCITPTNGGALGALDALGALGALVALSTTDQWTYWLPSGGGNDHGCSAWGNQKHITIARMKLKPPLCTALSLSRPALHSDKLLPNLELGQRVAFTRRSRQHHANLIE</sequence>
<keyword evidence="1" id="KW-0472">Membrane</keyword>
<dbReference type="AlphaFoldDB" id="Q6IG76"/>
<gene>
    <name evidence="2" type="ORF">HDC07098</name>
</gene>